<dbReference type="InterPro" id="IPR000835">
    <property type="entry name" value="HTH_MarR-typ"/>
</dbReference>
<protein>
    <submittedName>
        <fullName evidence="5">MarR family transcriptional regulator</fullName>
    </submittedName>
</protein>
<evidence type="ECO:0000259" key="4">
    <source>
        <dbReference type="PROSITE" id="PS50995"/>
    </source>
</evidence>
<dbReference type="PRINTS" id="PR00598">
    <property type="entry name" value="HTHMARR"/>
</dbReference>
<keyword evidence="3" id="KW-0804">Transcription</keyword>
<evidence type="ECO:0000256" key="1">
    <source>
        <dbReference type="ARBA" id="ARBA00023015"/>
    </source>
</evidence>
<dbReference type="Gene3D" id="1.10.10.10">
    <property type="entry name" value="Winged helix-like DNA-binding domain superfamily/Winged helix DNA-binding domain"/>
    <property type="match status" value="1"/>
</dbReference>
<evidence type="ECO:0000256" key="2">
    <source>
        <dbReference type="ARBA" id="ARBA00023125"/>
    </source>
</evidence>
<dbReference type="InterPro" id="IPR036388">
    <property type="entry name" value="WH-like_DNA-bd_sf"/>
</dbReference>
<organism evidence="5 6">
    <name type="scientific">Zoogloea dura</name>
    <dbReference type="NCBI Taxonomy" id="2728840"/>
    <lineage>
        <taxon>Bacteria</taxon>
        <taxon>Pseudomonadati</taxon>
        <taxon>Pseudomonadota</taxon>
        <taxon>Betaproteobacteria</taxon>
        <taxon>Rhodocyclales</taxon>
        <taxon>Zoogloeaceae</taxon>
        <taxon>Zoogloea</taxon>
    </lineage>
</organism>
<dbReference type="Proteomes" id="UP000580043">
    <property type="component" value="Unassembled WGS sequence"/>
</dbReference>
<accession>A0A848G611</accession>
<evidence type="ECO:0000256" key="3">
    <source>
        <dbReference type="ARBA" id="ARBA00023163"/>
    </source>
</evidence>
<proteinExistence type="predicted"/>
<dbReference type="PROSITE" id="PS01117">
    <property type="entry name" value="HTH_MARR_1"/>
    <property type="match status" value="1"/>
</dbReference>
<dbReference type="SMART" id="SM00347">
    <property type="entry name" value="HTH_MARR"/>
    <property type="match status" value="1"/>
</dbReference>
<sequence>MSDIRDPGASAPYTVDNYSQDESIGFLTHQVKMRISQAIDERINEFGITTAQWAVLKQIAMHNGETATALCKCTGCDTGSMTRMLDRLEEKDLIRRERSTTDRRVVQLQVTENGQALLPDLVPRVVEALNLALKDFSDAEVSQLKHLLRRILDNLERRGD</sequence>
<comment type="caution">
    <text evidence="5">The sequence shown here is derived from an EMBL/GenBank/DDBJ whole genome shotgun (WGS) entry which is preliminary data.</text>
</comment>
<dbReference type="PROSITE" id="PS50995">
    <property type="entry name" value="HTH_MARR_2"/>
    <property type="match status" value="1"/>
</dbReference>
<evidence type="ECO:0000313" key="6">
    <source>
        <dbReference type="Proteomes" id="UP000580043"/>
    </source>
</evidence>
<reference evidence="5 6" key="1">
    <citation type="submission" date="2020-04" db="EMBL/GenBank/DDBJ databases">
        <title>Zoogloea sp. G-4-1-14 isolated from soil.</title>
        <authorList>
            <person name="Dahal R.H."/>
        </authorList>
    </citation>
    <scope>NUCLEOTIDE SEQUENCE [LARGE SCALE GENOMIC DNA]</scope>
    <source>
        <strain evidence="5 6">G-4-1-14</strain>
    </source>
</reference>
<name>A0A848G611_9RHOO</name>
<gene>
    <name evidence="5" type="ORF">HHL15_11580</name>
</gene>
<dbReference type="InterPro" id="IPR036390">
    <property type="entry name" value="WH_DNA-bd_sf"/>
</dbReference>
<dbReference type="AlphaFoldDB" id="A0A848G611"/>
<dbReference type="PANTHER" id="PTHR42756">
    <property type="entry name" value="TRANSCRIPTIONAL REGULATOR, MARR"/>
    <property type="match status" value="1"/>
</dbReference>
<keyword evidence="6" id="KW-1185">Reference proteome</keyword>
<keyword evidence="2" id="KW-0238">DNA-binding</keyword>
<dbReference type="RefSeq" id="WP_169145928.1">
    <property type="nucleotide sequence ID" value="NZ_JABBGA010000008.1"/>
</dbReference>
<dbReference type="PANTHER" id="PTHR42756:SF1">
    <property type="entry name" value="TRANSCRIPTIONAL REPRESSOR OF EMRAB OPERON"/>
    <property type="match status" value="1"/>
</dbReference>
<keyword evidence="1" id="KW-0805">Transcription regulation</keyword>
<dbReference type="SUPFAM" id="SSF46785">
    <property type="entry name" value="Winged helix' DNA-binding domain"/>
    <property type="match status" value="1"/>
</dbReference>
<feature type="domain" description="HTH marR-type" evidence="4">
    <location>
        <begin position="21"/>
        <end position="153"/>
    </location>
</feature>
<dbReference type="EMBL" id="JABBGA010000008">
    <property type="protein sequence ID" value="NML26385.1"/>
    <property type="molecule type" value="Genomic_DNA"/>
</dbReference>
<dbReference type="Pfam" id="PF01047">
    <property type="entry name" value="MarR"/>
    <property type="match status" value="1"/>
</dbReference>
<evidence type="ECO:0000313" key="5">
    <source>
        <dbReference type="EMBL" id="NML26385.1"/>
    </source>
</evidence>
<dbReference type="GO" id="GO:0003700">
    <property type="term" value="F:DNA-binding transcription factor activity"/>
    <property type="evidence" value="ECO:0007669"/>
    <property type="project" value="InterPro"/>
</dbReference>
<dbReference type="InterPro" id="IPR023187">
    <property type="entry name" value="Tscrpt_reg_MarR-type_CS"/>
</dbReference>
<dbReference type="GO" id="GO:0003677">
    <property type="term" value="F:DNA binding"/>
    <property type="evidence" value="ECO:0007669"/>
    <property type="project" value="UniProtKB-KW"/>
</dbReference>